<evidence type="ECO:0000256" key="5">
    <source>
        <dbReference type="ARBA" id="ARBA00023125"/>
    </source>
</evidence>
<accession>A0A419F8J9</accession>
<comment type="caution">
    <text evidence="10">The sequence shown here is derived from an EMBL/GenBank/DDBJ whole genome shotgun (WGS) entry which is preliminary data.</text>
</comment>
<feature type="binding site" evidence="8">
    <location>
        <position position="109"/>
    </location>
    <ligand>
        <name>Fe cation</name>
        <dbReference type="ChEBI" id="CHEBI:24875"/>
    </ligand>
</feature>
<evidence type="ECO:0000256" key="7">
    <source>
        <dbReference type="PIRSR" id="PIRSR602481-1"/>
    </source>
</evidence>
<evidence type="ECO:0000256" key="1">
    <source>
        <dbReference type="ARBA" id="ARBA00007957"/>
    </source>
</evidence>
<feature type="binding site" evidence="8">
    <location>
        <position position="71"/>
    </location>
    <ligand>
        <name>Fe cation</name>
        <dbReference type="ChEBI" id="CHEBI:24875"/>
    </ligand>
</feature>
<sequence length="148" mass="17144">MTRQRMVILEELKKVASHPAADELYELVRRRLPRVSLGTVYRNLELLCESGMVRKLEYGGSQRRYDGDATHHYHLRCVSCGRVEDAPIKPVSEIEESLRKMSDYEIIGHHVEFVGICPECKRKAPRTATQTKRALRKEKKHGTERITN</sequence>
<dbReference type="InterPro" id="IPR002481">
    <property type="entry name" value="FUR"/>
</dbReference>
<evidence type="ECO:0000256" key="8">
    <source>
        <dbReference type="PIRSR" id="PIRSR602481-2"/>
    </source>
</evidence>
<name>A0A419F8J9_9BACT</name>
<protein>
    <submittedName>
        <fullName evidence="10">Transcriptional repressor</fullName>
    </submittedName>
</protein>
<keyword evidence="8" id="KW-0408">Iron</keyword>
<dbReference type="GO" id="GO:0045892">
    <property type="term" value="P:negative regulation of DNA-templated transcription"/>
    <property type="evidence" value="ECO:0007669"/>
    <property type="project" value="TreeGrafter"/>
</dbReference>
<dbReference type="SUPFAM" id="SSF46785">
    <property type="entry name" value="Winged helix' DNA-binding domain"/>
    <property type="match status" value="1"/>
</dbReference>
<dbReference type="EMBL" id="QZKI01000010">
    <property type="protein sequence ID" value="RJP74798.1"/>
    <property type="molecule type" value="Genomic_DNA"/>
</dbReference>
<dbReference type="Pfam" id="PF01475">
    <property type="entry name" value="FUR"/>
    <property type="match status" value="1"/>
</dbReference>
<dbReference type="GO" id="GO:1900376">
    <property type="term" value="P:regulation of secondary metabolite biosynthetic process"/>
    <property type="evidence" value="ECO:0007669"/>
    <property type="project" value="TreeGrafter"/>
</dbReference>
<keyword evidence="6" id="KW-0804">Transcription</keyword>
<evidence type="ECO:0000256" key="6">
    <source>
        <dbReference type="ARBA" id="ARBA00023163"/>
    </source>
</evidence>
<gene>
    <name evidence="10" type="ORF">C4532_01590</name>
</gene>
<dbReference type="InterPro" id="IPR043135">
    <property type="entry name" value="Fur_C"/>
</dbReference>
<feature type="binding site" evidence="7">
    <location>
        <position position="77"/>
    </location>
    <ligand>
        <name>Zn(2+)</name>
        <dbReference type="ChEBI" id="CHEBI:29105"/>
    </ligand>
</feature>
<proteinExistence type="inferred from homology"/>
<evidence type="ECO:0000256" key="9">
    <source>
        <dbReference type="SAM" id="MobiDB-lite"/>
    </source>
</evidence>
<feature type="binding site" evidence="7">
    <location>
        <position position="80"/>
    </location>
    <ligand>
        <name>Zn(2+)</name>
        <dbReference type="ChEBI" id="CHEBI:29105"/>
    </ligand>
</feature>
<keyword evidence="5" id="KW-0238">DNA-binding</keyword>
<dbReference type="Gene3D" id="1.10.10.10">
    <property type="entry name" value="Winged helix-like DNA-binding domain superfamily/Winged helix DNA-binding domain"/>
    <property type="match status" value="1"/>
</dbReference>
<evidence type="ECO:0000313" key="10">
    <source>
        <dbReference type="EMBL" id="RJP74798.1"/>
    </source>
</evidence>
<evidence type="ECO:0000256" key="3">
    <source>
        <dbReference type="ARBA" id="ARBA00022833"/>
    </source>
</evidence>
<keyword evidence="2" id="KW-0678">Repressor</keyword>
<keyword evidence="4" id="KW-0805">Transcription regulation</keyword>
<dbReference type="PANTHER" id="PTHR33202">
    <property type="entry name" value="ZINC UPTAKE REGULATION PROTEIN"/>
    <property type="match status" value="1"/>
</dbReference>
<organism evidence="10 11">
    <name type="scientific">Candidatus Abyssobacteria bacterium SURF_17</name>
    <dbReference type="NCBI Taxonomy" id="2093361"/>
    <lineage>
        <taxon>Bacteria</taxon>
        <taxon>Pseudomonadati</taxon>
        <taxon>Candidatus Hydrogenedentota</taxon>
        <taxon>Candidatus Abyssobacteria</taxon>
    </lineage>
</organism>
<dbReference type="CDD" id="cd07153">
    <property type="entry name" value="Fur_like"/>
    <property type="match status" value="1"/>
</dbReference>
<dbReference type="GO" id="GO:0000976">
    <property type="term" value="F:transcription cis-regulatory region binding"/>
    <property type="evidence" value="ECO:0007669"/>
    <property type="project" value="TreeGrafter"/>
</dbReference>
<comment type="cofactor">
    <cofactor evidence="8">
        <name>Mn(2+)</name>
        <dbReference type="ChEBI" id="CHEBI:29035"/>
    </cofactor>
    <cofactor evidence="8">
        <name>Fe(2+)</name>
        <dbReference type="ChEBI" id="CHEBI:29033"/>
    </cofactor>
    <text evidence="8">Binds 1 Mn(2+) or Fe(2+) ion per subunit.</text>
</comment>
<dbReference type="Proteomes" id="UP000285961">
    <property type="component" value="Unassembled WGS sequence"/>
</dbReference>
<comment type="cofactor">
    <cofactor evidence="7">
        <name>Zn(2+)</name>
        <dbReference type="ChEBI" id="CHEBI:29105"/>
    </cofactor>
    <text evidence="7">Binds 1 zinc ion per subunit.</text>
</comment>
<evidence type="ECO:0000256" key="4">
    <source>
        <dbReference type="ARBA" id="ARBA00023015"/>
    </source>
</evidence>
<dbReference type="AlphaFoldDB" id="A0A419F8J9"/>
<dbReference type="InterPro" id="IPR036390">
    <property type="entry name" value="WH_DNA-bd_sf"/>
</dbReference>
<dbReference type="GO" id="GO:0003700">
    <property type="term" value="F:DNA-binding transcription factor activity"/>
    <property type="evidence" value="ECO:0007669"/>
    <property type="project" value="InterPro"/>
</dbReference>
<dbReference type="Gene3D" id="3.30.1490.190">
    <property type="match status" value="1"/>
</dbReference>
<feature type="region of interest" description="Disordered" evidence="9">
    <location>
        <begin position="127"/>
        <end position="148"/>
    </location>
</feature>
<feature type="binding site" evidence="7">
    <location>
        <position position="117"/>
    </location>
    <ligand>
        <name>Zn(2+)</name>
        <dbReference type="ChEBI" id="CHEBI:29105"/>
    </ligand>
</feature>
<feature type="binding site" evidence="7">
    <location>
        <position position="120"/>
    </location>
    <ligand>
        <name>Zn(2+)</name>
        <dbReference type="ChEBI" id="CHEBI:29105"/>
    </ligand>
</feature>
<dbReference type="GO" id="GO:0008270">
    <property type="term" value="F:zinc ion binding"/>
    <property type="evidence" value="ECO:0007669"/>
    <property type="project" value="TreeGrafter"/>
</dbReference>
<keyword evidence="7" id="KW-0479">Metal-binding</keyword>
<evidence type="ECO:0000256" key="2">
    <source>
        <dbReference type="ARBA" id="ARBA00022491"/>
    </source>
</evidence>
<dbReference type="PANTHER" id="PTHR33202:SF7">
    <property type="entry name" value="FERRIC UPTAKE REGULATION PROTEIN"/>
    <property type="match status" value="1"/>
</dbReference>
<evidence type="ECO:0000313" key="11">
    <source>
        <dbReference type="Proteomes" id="UP000285961"/>
    </source>
</evidence>
<comment type="similarity">
    <text evidence="1">Belongs to the Fur family.</text>
</comment>
<keyword evidence="3 7" id="KW-0862">Zinc</keyword>
<reference evidence="10 11" key="1">
    <citation type="journal article" date="2017" name="ISME J.">
        <title>Energy and carbon metabolisms in a deep terrestrial subsurface fluid microbial community.</title>
        <authorList>
            <person name="Momper L."/>
            <person name="Jungbluth S.P."/>
            <person name="Lee M.D."/>
            <person name="Amend J.P."/>
        </authorList>
    </citation>
    <scope>NUCLEOTIDE SEQUENCE [LARGE SCALE GENOMIC DNA]</scope>
    <source>
        <strain evidence="10">SURF_17</strain>
    </source>
</reference>
<dbReference type="InterPro" id="IPR036388">
    <property type="entry name" value="WH-like_DNA-bd_sf"/>
</dbReference>